<dbReference type="EMBL" id="PKKJ01000001">
    <property type="protein sequence ID" value="PKY66809.1"/>
    <property type="molecule type" value="Genomic_DNA"/>
</dbReference>
<evidence type="ECO:0000313" key="3">
    <source>
        <dbReference type="Proteomes" id="UP000234545"/>
    </source>
</evidence>
<evidence type="ECO:0000256" key="1">
    <source>
        <dbReference type="SAM" id="MobiDB-lite"/>
    </source>
</evidence>
<sequence>MPEWKSFSMGDGTSPLTESPIQHLSQTATPAPGMEADEAAEKWGTDVSEVSIERIENVVAGDGLSHGSNEFVVITDVEGARIQIHREPADSPWIQIEARMKLDAERVAQLDMSRLNELTNKWNVDHLQPTTFALETEDGKVVILATRFFAGKGMSDRQIHAMVRRGLGVTLQALNEMPTLLAHA</sequence>
<keyword evidence="2" id="KW-0808">Transferase</keyword>
<gene>
    <name evidence="2" type="ORF">CYJ25_00750</name>
</gene>
<comment type="caution">
    <text evidence="2">The sequence shown here is derived from an EMBL/GenBank/DDBJ whole genome shotgun (WGS) entry which is preliminary data.</text>
</comment>
<dbReference type="RefSeq" id="WP_101627319.1">
    <property type="nucleotide sequence ID" value="NZ_PKKJ01000001.1"/>
</dbReference>
<evidence type="ECO:0000313" key="2">
    <source>
        <dbReference type="EMBL" id="PKY66809.1"/>
    </source>
</evidence>
<name>A0A2I1I6R2_9ACTO</name>
<dbReference type="OrthoDB" id="3251789at2"/>
<accession>A0A2I1I6R2</accession>
<protein>
    <submittedName>
        <fullName evidence="2">Histidine kinase</fullName>
    </submittedName>
</protein>
<dbReference type="GO" id="GO:0016301">
    <property type="term" value="F:kinase activity"/>
    <property type="evidence" value="ECO:0007669"/>
    <property type="project" value="UniProtKB-KW"/>
</dbReference>
<feature type="region of interest" description="Disordered" evidence="1">
    <location>
        <begin position="1"/>
        <end position="20"/>
    </location>
</feature>
<dbReference type="AlphaFoldDB" id="A0A2I1I6R2"/>
<reference evidence="2 3" key="1">
    <citation type="submission" date="2017-12" db="EMBL/GenBank/DDBJ databases">
        <title>Phylogenetic diversity of female urinary microbiome.</title>
        <authorList>
            <person name="Thomas-White K."/>
            <person name="Wolfe A.J."/>
        </authorList>
    </citation>
    <scope>NUCLEOTIDE SEQUENCE [LARGE SCALE GENOMIC DNA]</scope>
    <source>
        <strain evidence="2 3">UMB0250</strain>
    </source>
</reference>
<dbReference type="Proteomes" id="UP000234545">
    <property type="component" value="Unassembled WGS sequence"/>
</dbReference>
<proteinExistence type="predicted"/>
<keyword evidence="2" id="KW-0418">Kinase</keyword>
<organism evidence="2 3">
    <name type="scientific">Schaalia turicensis</name>
    <dbReference type="NCBI Taxonomy" id="131111"/>
    <lineage>
        <taxon>Bacteria</taxon>
        <taxon>Bacillati</taxon>
        <taxon>Actinomycetota</taxon>
        <taxon>Actinomycetes</taxon>
        <taxon>Actinomycetales</taxon>
        <taxon>Actinomycetaceae</taxon>
        <taxon>Schaalia</taxon>
    </lineage>
</organism>